<dbReference type="Pfam" id="PF14229">
    <property type="entry name" value="DUF4332"/>
    <property type="match status" value="1"/>
</dbReference>
<feature type="domain" description="DUF4332" evidence="5">
    <location>
        <begin position="232"/>
        <end position="279"/>
    </location>
</feature>
<evidence type="ECO:0000256" key="1">
    <source>
        <dbReference type="ARBA" id="ARBA00022741"/>
    </source>
</evidence>
<dbReference type="Gene3D" id="1.10.3380.20">
    <property type="match status" value="1"/>
</dbReference>
<accession>A0A8S1HRS5</accession>
<dbReference type="GO" id="GO:0016787">
    <property type="term" value="F:hydrolase activity"/>
    <property type="evidence" value="ECO:0007669"/>
    <property type="project" value="UniProtKB-KW"/>
</dbReference>
<evidence type="ECO:0000259" key="5">
    <source>
        <dbReference type="Pfam" id="PF14229"/>
    </source>
</evidence>
<dbReference type="SUPFAM" id="SSF158702">
    <property type="entry name" value="Sec63 N-terminal domain-like"/>
    <property type="match status" value="1"/>
</dbReference>
<protein>
    <submittedName>
        <fullName evidence="7">Uncharacterized protein</fullName>
    </submittedName>
</protein>
<dbReference type="GO" id="GO:0004386">
    <property type="term" value="F:helicase activity"/>
    <property type="evidence" value="ECO:0007669"/>
    <property type="project" value="UniProtKB-KW"/>
</dbReference>
<dbReference type="PANTHER" id="PTHR47961">
    <property type="entry name" value="DNA POLYMERASE THETA, PUTATIVE (AFU_ORTHOLOGUE AFUA_1G05260)-RELATED"/>
    <property type="match status" value="1"/>
</dbReference>
<dbReference type="EMBL" id="CAJGYM010000163">
    <property type="protein sequence ID" value="CAD6199251.1"/>
    <property type="molecule type" value="Genomic_DNA"/>
</dbReference>
<keyword evidence="2" id="KW-0378">Hydrolase</keyword>
<dbReference type="GO" id="GO:0005524">
    <property type="term" value="F:ATP binding"/>
    <property type="evidence" value="ECO:0007669"/>
    <property type="project" value="UniProtKB-KW"/>
</dbReference>
<organism evidence="7 8">
    <name type="scientific">Caenorhabditis auriculariae</name>
    <dbReference type="NCBI Taxonomy" id="2777116"/>
    <lineage>
        <taxon>Eukaryota</taxon>
        <taxon>Metazoa</taxon>
        <taxon>Ecdysozoa</taxon>
        <taxon>Nematoda</taxon>
        <taxon>Chromadorea</taxon>
        <taxon>Rhabditida</taxon>
        <taxon>Rhabditina</taxon>
        <taxon>Rhabditomorpha</taxon>
        <taxon>Rhabditoidea</taxon>
        <taxon>Rhabditidae</taxon>
        <taxon>Peloderinae</taxon>
        <taxon>Caenorhabditis</taxon>
    </lineage>
</organism>
<dbReference type="Gene3D" id="1.10.150.20">
    <property type="entry name" value="5' to 3' exonuclease, C-terminal subdomain"/>
    <property type="match status" value="1"/>
</dbReference>
<keyword evidence="8" id="KW-1185">Reference proteome</keyword>
<dbReference type="Proteomes" id="UP000835052">
    <property type="component" value="Unassembled WGS sequence"/>
</dbReference>
<dbReference type="AlphaFoldDB" id="A0A8S1HRS5"/>
<dbReference type="OrthoDB" id="2320933at2759"/>
<comment type="caution">
    <text evidence="7">The sequence shown here is derived from an EMBL/GenBank/DDBJ whole genome shotgun (WGS) entry which is preliminary data.</text>
</comment>
<evidence type="ECO:0000256" key="3">
    <source>
        <dbReference type="ARBA" id="ARBA00022806"/>
    </source>
</evidence>
<evidence type="ECO:0000256" key="4">
    <source>
        <dbReference type="ARBA" id="ARBA00022840"/>
    </source>
</evidence>
<keyword evidence="1" id="KW-0547">Nucleotide-binding</keyword>
<evidence type="ECO:0000313" key="8">
    <source>
        <dbReference type="Proteomes" id="UP000835052"/>
    </source>
</evidence>
<reference evidence="7" key="1">
    <citation type="submission" date="2020-10" db="EMBL/GenBank/DDBJ databases">
        <authorList>
            <person name="Kikuchi T."/>
        </authorList>
    </citation>
    <scope>NUCLEOTIDE SEQUENCE</scope>
    <source>
        <strain evidence="7">NKZ352</strain>
    </source>
</reference>
<dbReference type="Pfam" id="PF21099">
    <property type="entry name" value="POLQ_helical"/>
    <property type="match status" value="1"/>
</dbReference>
<gene>
    <name evidence="7" type="ORF">CAUJ_LOCUS15155</name>
</gene>
<dbReference type="InterPro" id="IPR050474">
    <property type="entry name" value="Hel308_SKI2-like"/>
</dbReference>
<feature type="domain" description="POLQ-like helical" evidence="6">
    <location>
        <begin position="66"/>
        <end position="221"/>
    </location>
</feature>
<feature type="non-terminal residue" evidence="7">
    <location>
        <position position="1"/>
    </location>
</feature>
<sequence>LAKNVDEILEVLRYSLLAAQIEFSEMREIVAGVVERLIDDKMLVEEEEILTVTDLGGAVFTAGFSPHDATRLHSELLASLNEGVIFSSHFHLLFIITPYDCVCNIDWDLFHSLYVALPKSEKKLLAACGLHEHVILRAIVKRIEQTSGSAPMRLYIALMLLRVWMHEPAWAIAERFGVERGWMQSTLQGAIAQAASISKFSEKIPNMWPLRLLLPELVQRLAEAAQPELLPLMAIDGVKKARAAQLYKAGFKTVSQVAKCSPDDLQKALGTIRRSQATRIITSAKTLLRDQLDEKLEEIDAMGLDVKDLEKEAEAKSFSIE</sequence>
<name>A0A8S1HRS5_9PELO</name>
<dbReference type="PANTHER" id="PTHR47961:SF12">
    <property type="entry name" value="HELICASE POLQ-LIKE"/>
    <property type="match status" value="1"/>
</dbReference>
<proteinExistence type="predicted"/>
<evidence type="ECO:0000256" key="2">
    <source>
        <dbReference type="ARBA" id="ARBA00022801"/>
    </source>
</evidence>
<dbReference type="InterPro" id="IPR048960">
    <property type="entry name" value="POLQ-like_helical"/>
</dbReference>
<evidence type="ECO:0000259" key="6">
    <source>
        <dbReference type="Pfam" id="PF21099"/>
    </source>
</evidence>
<evidence type="ECO:0000313" key="7">
    <source>
        <dbReference type="EMBL" id="CAD6199251.1"/>
    </source>
</evidence>
<dbReference type="InterPro" id="IPR025567">
    <property type="entry name" value="DUF4332"/>
</dbReference>
<keyword evidence="3" id="KW-0347">Helicase</keyword>
<keyword evidence="4" id="KW-0067">ATP-binding</keyword>